<dbReference type="Gene3D" id="1.50.10.10">
    <property type="match status" value="1"/>
</dbReference>
<dbReference type="PANTHER" id="PTHR33886:SF8">
    <property type="entry name" value="UNSATURATED RHAMNOGALACTURONAN HYDROLASE (EUROFUNG)"/>
    <property type="match status" value="1"/>
</dbReference>
<dbReference type="InterPro" id="IPR052043">
    <property type="entry name" value="PolySaccharide_Degr_Enz"/>
</dbReference>
<dbReference type="PANTHER" id="PTHR33886">
    <property type="entry name" value="UNSATURATED RHAMNOGALACTURONAN HYDROLASE (EUROFUNG)"/>
    <property type="match status" value="1"/>
</dbReference>
<dbReference type="InterPro" id="IPR010905">
    <property type="entry name" value="Glyco_hydro_88"/>
</dbReference>
<dbReference type="Proteomes" id="UP001266357">
    <property type="component" value="Unassembled WGS sequence"/>
</dbReference>
<name>A0ABU2ZX56_9GAMM</name>
<keyword evidence="1 2" id="KW-0378">Hydrolase</keyword>
<keyword evidence="3" id="KW-1185">Reference proteome</keyword>
<organism evidence="2 3">
    <name type="scientific">Thalassotalea castellviae</name>
    <dbReference type="NCBI Taxonomy" id="3075612"/>
    <lineage>
        <taxon>Bacteria</taxon>
        <taxon>Pseudomonadati</taxon>
        <taxon>Pseudomonadota</taxon>
        <taxon>Gammaproteobacteria</taxon>
        <taxon>Alteromonadales</taxon>
        <taxon>Colwelliaceae</taxon>
        <taxon>Thalassotalea</taxon>
    </lineage>
</organism>
<dbReference type="InterPro" id="IPR012341">
    <property type="entry name" value="6hp_glycosidase-like_sf"/>
</dbReference>
<proteinExistence type="predicted"/>
<evidence type="ECO:0000313" key="2">
    <source>
        <dbReference type="EMBL" id="MDT0602513.1"/>
    </source>
</evidence>
<dbReference type="Pfam" id="PF07470">
    <property type="entry name" value="Glyco_hydro_88"/>
    <property type="match status" value="1"/>
</dbReference>
<accession>A0ABU2ZX56</accession>
<evidence type="ECO:0000313" key="3">
    <source>
        <dbReference type="Proteomes" id="UP001266357"/>
    </source>
</evidence>
<dbReference type="Pfam" id="PF16153">
    <property type="entry name" value="DUF4861"/>
    <property type="match status" value="1"/>
</dbReference>
<dbReference type="InterPro" id="IPR008928">
    <property type="entry name" value="6-hairpin_glycosidase_sf"/>
</dbReference>
<dbReference type="GO" id="GO:0016787">
    <property type="term" value="F:hydrolase activity"/>
    <property type="evidence" value="ECO:0007669"/>
    <property type="project" value="UniProtKB-KW"/>
</dbReference>
<dbReference type="EMBL" id="JAVRIF010000001">
    <property type="protein sequence ID" value="MDT0602513.1"/>
    <property type="molecule type" value="Genomic_DNA"/>
</dbReference>
<dbReference type="SUPFAM" id="SSF48208">
    <property type="entry name" value="Six-hairpin glycosidases"/>
    <property type="match status" value="1"/>
</dbReference>
<sequence>MFSSNKALTNNKQFATTLTPCLTKASLAMAICFAMFGCSKPINSEQASDTTPIKEVTQPSRVKIAEVDVINPSTFARKDEAIYFSYYDLGIEKPKKNSSIEVLHQEKQLSTQHIDSDYDGVNDGILFLIDLIDNKVNTVTINTVKMNTINEKTGINQPVFKKRVQAEISHKVDGNWLAHTKPAKHLIDKNLQEYQGGKFKNVTQLTPPDYYSDHSNWIRYEGPGIESDKVGYRIYLDWRNGFDIFGKLTEEPILSKIGQDGYESYHHMQPWGMDILKVGGSLGAGGFGLMTDDKNSTLEHISEVKTRQAIIAENGNIQSRVNINYLGWKNSLNTQNLTANISMIAGSRLAKVHLNLEKDLPNITAGVVKHQGSKLIQGNIDISGYQYSYIASWGKQSLDDSMLGMAIFFKKGQLIKTLEDEKNYLVQLKPRGKSGETAVEYYFASVWQPESGIDNEAEFIAYLKQEADKLTRKPRTYLSTALTEQATSTPLKAEGALNWGIALADSELNRKALGYFHNGWDVNRARKPKFEYDIIGLQPYTFDLLADLTGDEKYRQVIEQVTASFITDDGKILAYNKKNFNIDNIPPGRNLLRLYKRTQDEKFRLAATALRQQLTEHPKTSQGAFWHKNKYTNQLWLDGVYMGMPFLAEYAMMFEEGHQQQESLHEVINEFKLTRKYLRDEKSGLYYHGWDESKEQSWANKSTGQSPEFWARGVGWLAMAIVDVLDSIPEKNIDDRKFLIEMVSELADTLAKVQDQTSGAWWQVLDKPNAVGNYKESSATAMFTYFFAKAINNGYLTDDYNNIAQSAFKALINEFTVVHLDGATSMTNQCYVAGLSFGRDGSYGYYMNEPVSVNDPKGTSPYILASIEMYKLLNKN</sequence>
<gene>
    <name evidence="2" type="ORF">RM573_02785</name>
</gene>
<protein>
    <submittedName>
        <fullName evidence="2">Glycoside hydrolase family 88 protein</fullName>
    </submittedName>
</protein>
<dbReference type="RefSeq" id="WP_311576887.1">
    <property type="nucleotide sequence ID" value="NZ_JAVRIF010000001.1"/>
</dbReference>
<dbReference type="InterPro" id="IPR032342">
    <property type="entry name" value="DUF4861"/>
</dbReference>
<reference evidence="2 3" key="1">
    <citation type="submission" date="2023-09" db="EMBL/GenBank/DDBJ databases">
        <authorList>
            <person name="Rey-Velasco X."/>
        </authorList>
    </citation>
    <scope>NUCLEOTIDE SEQUENCE [LARGE SCALE GENOMIC DNA]</scope>
    <source>
        <strain evidence="2 3">W431</strain>
    </source>
</reference>
<evidence type="ECO:0000256" key="1">
    <source>
        <dbReference type="ARBA" id="ARBA00022801"/>
    </source>
</evidence>
<comment type="caution">
    <text evidence="2">The sequence shown here is derived from an EMBL/GenBank/DDBJ whole genome shotgun (WGS) entry which is preliminary data.</text>
</comment>